<organism evidence="5 6">
    <name type="scientific">Actinosynnema pretiosum</name>
    <dbReference type="NCBI Taxonomy" id="42197"/>
    <lineage>
        <taxon>Bacteria</taxon>
        <taxon>Bacillati</taxon>
        <taxon>Actinomycetota</taxon>
        <taxon>Actinomycetes</taxon>
        <taxon>Pseudonocardiales</taxon>
        <taxon>Pseudonocardiaceae</taxon>
        <taxon>Actinosynnema</taxon>
    </lineage>
</organism>
<dbReference type="SUPFAM" id="SSF69318">
    <property type="entry name" value="Integrin alpha N-terminal domain"/>
    <property type="match status" value="1"/>
</dbReference>
<reference evidence="5" key="1">
    <citation type="submission" date="2017-09" db="EMBL/GenBank/DDBJ databases">
        <title>Complete Genome Sequence of ansamitocin-producing Bacterium Actinosynnema pretiosum X47.</title>
        <authorList>
            <person name="Cao G."/>
            <person name="Zong G."/>
            <person name="Zhong C."/>
            <person name="Fu J."/>
        </authorList>
    </citation>
    <scope>NUCLEOTIDE SEQUENCE [LARGE SCALE GENOMIC DNA]</scope>
    <source>
        <strain evidence="5">X47</strain>
    </source>
</reference>
<protein>
    <submittedName>
        <fullName evidence="5">RNA-binding protein</fullName>
    </submittedName>
</protein>
<dbReference type="Proteomes" id="UP000218505">
    <property type="component" value="Chromosome"/>
</dbReference>
<dbReference type="PANTHER" id="PTHR16026:SF0">
    <property type="entry name" value="CARTILAGE ACIDIC PROTEIN 1"/>
    <property type="match status" value="1"/>
</dbReference>
<dbReference type="KEGG" id="apre:CNX65_20615"/>
<sequence length="655" mass="69954">MSSTARWLRGQLPGALALVLVAASFTAARSPEVSAQERRDLASRFGFAPASIALPGGFTQRSIRPVNQRYAHISAWISSVGSAVALNDLDGDGLSNDLCYVDVRTDQVVVSPAPVAGEAARYEPFALSTGSLPVDDVMAPMGCVPGDFNEDGRIDLLVYLWGRTPVLHLARADATALAQDAYEPVELVPGNGSTTYDGPRWNSNSATVADFDGDGHDDVYIGNYFPDGPVLDPAQSTGVEMNASMSNALNGGEDHVLRWTGGSAGDRPTASFELAEGVVPDEASRGWALASGSNDLDGDLLPELYLAHDFGPDRLLHNESTPGAIRFRIAEGSRGPLEPKSKNVGQDSFKGMGVDFGDLNGDGVYDMYVSNITTSFGIEESHFAFLSTTGDRSEVARELGAGRAVWEDESAPLHVAWSGWGWDVKLADFDNSGGLEIAQATGFVKGQVNRWPQLQELATANDALLANPLWWPVVGPGDDVGGHQRFAFFARTGDEGFFSDLSHELGLDVPVPTRGIATGDVDGDGRLDMAVSRQWEDPVFYRNTSQRAGNFLGLRLTHEGQRPESGFPGAGSPVIGAQVEVTTASGRVLVNRVDGGSGHSGKRGHEVHFGLGEDDGAVRARISWRDRTGQAHEQELSLEPGWHDVRLGERAEEGE</sequence>
<keyword evidence="1 3" id="KW-0732">Signal</keyword>
<evidence type="ECO:0000256" key="2">
    <source>
        <dbReference type="SAM" id="MobiDB-lite"/>
    </source>
</evidence>
<dbReference type="Pfam" id="PF01839">
    <property type="entry name" value="FG-GAP"/>
    <property type="match status" value="1"/>
</dbReference>
<accession>A0A290Z8N9</accession>
<dbReference type="InterPro" id="IPR013517">
    <property type="entry name" value="FG-GAP"/>
</dbReference>
<dbReference type="AlphaFoldDB" id="A0A290Z8N9"/>
<evidence type="ECO:0000256" key="3">
    <source>
        <dbReference type="SAM" id="SignalP"/>
    </source>
</evidence>
<dbReference type="Gene3D" id="2.130.10.130">
    <property type="entry name" value="Integrin alpha, N-terminal"/>
    <property type="match status" value="2"/>
</dbReference>
<dbReference type="InterPro" id="IPR011519">
    <property type="entry name" value="UnbV_ASPIC"/>
</dbReference>
<proteinExistence type="predicted"/>
<dbReference type="InterPro" id="IPR028994">
    <property type="entry name" value="Integrin_alpha_N"/>
</dbReference>
<evidence type="ECO:0000256" key="1">
    <source>
        <dbReference type="ARBA" id="ARBA00022729"/>
    </source>
</evidence>
<feature type="signal peptide" evidence="3">
    <location>
        <begin position="1"/>
        <end position="35"/>
    </location>
</feature>
<feature type="region of interest" description="Disordered" evidence="2">
    <location>
        <begin position="630"/>
        <end position="655"/>
    </location>
</feature>
<name>A0A290Z8N9_9PSEU</name>
<feature type="chain" id="PRO_5038509209" evidence="3">
    <location>
        <begin position="36"/>
        <end position="655"/>
    </location>
</feature>
<dbReference type="EMBL" id="CP023445">
    <property type="protein sequence ID" value="ATE55388.1"/>
    <property type="molecule type" value="Genomic_DNA"/>
</dbReference>
<keyword evidence="6" id="KW-1185">Reference proteome</keyword>
<feature type="domain" description="ASPIC/UnbV" evidence="4">
    <location>
        <begin position="575"/>
        <end position="632"/>
    </location>
</feature>
<evidence type="ECO:0000313" key="6">
    <source>
        <dbReference type="Proteomes" id="UP000218505"/>
    </source>
</evidence>
<dbReference type="PANTHER" id="PTHR16026">
    <property type="entry name" value="CARTILAGE ACIDIC PROTEIN 1"/>
    <property type="match status" value="1"/>
</dbReference>
<evidence type="ECO:0000313" key="5">
    <source>
        <dbReference type="EMBL" id="ATE55388.1"/>
    </source>
</evidence>
<gene>
    <name evidence="5" type="ORF">CNX65_20615</name>
</gene>
<evidence type="ECO:0000259" key="4">
    <source>
        <dbReference type="Pfam" id="PF07593"/>
    </source>
</evidence>
<dbReference type="InterPro" id="IPR027039">
    <property type="entry name" value="Crtac1"/>
</dbReference>
<dbReference type="RefSeq" id="WP_096495222.1">
    <property type="nucleotide sequence ID" value="NZ_CP023445.1"/>
</dbReference>
<dbReference type="Pfam" id="PF07593">
    <property type="entry name" value="UnbV_ASPIC"/>
    <property type="match status" value="1"/>
</dbReference>